<evidence type="ECO:0000313" key="3">
    <source>
        <dbReference type="Proteomes" id="UP000244855"/>
    </source>
</evidence>
<sequence>MEDVYISPKDIPTAQNYDVRTSSFFQDHEELPTPEEVRSRARTQYLSGKLWGWKGRRVTDGYNGRPVPAVFEEMNLFVKWGCEVEISEAQVLYVIRNNLGDSVPVPEIYGWRVDGDEKFLYMEVINGKTMEEQWAELEEDDRLRICSQLRTILENLRRLRQPLNQEFVGNIIRKNYREKALFLDSQSGTGPFTSVKSFHDWYIQQYKRMLSDPETVPEPYRAKLPDSSQITFTHGDLHRSNIILTPSEPRKVAAIIDWEQSVWLPAYWEDCKARWTASYSGEWVVDYLPLIIDHDENIREAWQYYTDPVGS</sequence>
<dbReference type="Proteomes" id="UP000244855">
    <property type="component" value="Unassembled WGS sequence"/>
</dbReference>
<dbReference type="Pfam" id="PF01636">
    <property type="entry name" value="APH"/>
    <property type="match status" value="1"/>
</dbReference>
<dbReference type="InterPro" id="IPR002575">
    <property type="entry name" value="Aminoglycoside_PTrfase"/>
</dbReference>
<dbReference type="InterPro" id="IPR051678">
    <property type="entry name" value="AGP_Transferase"/>
</dbReference>
<dbReference type="AlphaFoldDB" id="A0A2V1D3Z1"/>
<feature type="domain" description="Aminoglycoside phosphotransferase" evidence="1">
    <location>
        <begin position="88"/>
        <end position="268"/>
    </location>
</feature>
<dbReference type="PANTHER" id="PTHR21310:SF54">
    <property type="entry name" value="AMINOGLYCOSIDE PHOSPHOTRANSFERASE DOMAIN-CONTAINING PROTEIN"/>
    <property type="match status" value="1"/>
</dbReference>
<keyword evidence="3" id="KW-1185">Reference proteome</keyword>
<accession>A0A2V1D3Z1</accession>
<keyword evidence="2" id="KW-0418">Kinase</keyword>
<evidence type="ECO:0000313" key="2">
    <source>
        <dbReference type="EMBL" id="PVH91944.1"/>
    </source>
</evidence>
<dbReference type="Gene3D" id="3.90.1200.10">
    <property type="match status" value="1"/>
</dbReference>
<dbReference type="EMBL" id="KZ805751">
    <property type="protein sequence ID" value="PVH91944.1"/>
    <property type="molecule type" value="Genomic_DNA"/>
</dbReference>
<dbReference type="SUPFAM" id="SSF56112">
    <property type="entry name" value="Protein kinase-like (PK-like)"/>
    <property type="match status" value="1"/>
</dbReference>
<organism evidence="2 3">
    <name type="scientific">Periconia macrospinosa</name>
    <dbReference type="NCBI Taxonomy" id="97972"/>
    <lineage>
        <taxon>Eukaryota</taxon>
        <taxon>Fungi</taxon>
        <taxon>Dikarya</taxon>
        <taxon>Ascomycota</taxon>
        <taxon>Pezizomycotina</taxon>
        <taxon>Dothideomycetes</taxon>
        <taxon>Pleosporomycetidae</taxon>
        <taxon>Pleosporales</taxon>
        <taxon>Massarineae</taxon>
        <taxon>Periconiaceae</taxon>
        <taxon>Periconia</taxon>
    </lineage>
</organism>
<dbReference type="InterPro" id="IPR011009">
    <property type="entry name" value="Kinase-like_dom_sf"/>
</dbReference>
<dbReference type="PANTHER" id="PTHR21310">
    <property type="entry name" value="AMINOGLYCOSIDE PHOSPHOTRANSFERASE-RELATED-RELATED"/>
    <property type="match status" value="1"/>
</dbReference>
<protein>
    <submittedName>
        <fullName evidence="2">Kinase-like protein</fullName>
    </submittedName>
</protein>
<dbReference type="GO" id="GO:0016301">
    <property type="term" value="F:kinase activity"/>
    <property type="evidence" value="ECO:0007669"/>
    <property type="project" value="UniProtKB-KW"/>
</dbReference>
<keyword evidence="2" id="KW-0808">Transferase</keyword>
<evidence type="ECO:0000259" key="1">
    <source>
        <dbReference type="Pfam" id="PF01636"/>
    </source>
</evidence>
<dbReference type="OrthoDB" id="5404599at2759"/>
<name>A0A2V1D3Z1_9PLEO</name>
<reference evidence="2 3" key="1">
    <citation type="journal article" date="2018" name="Sci. Rep.">
        <title>Comparative genomics provides insights into the lifestyle and reveals functional heterogeneity of dark septate endophytic fungi.</title>
        <authorList>
            <person name="Knapp D.G."/>
            <person name="Nemeth J.B."/>
            <person name="Barry K."/>
            <person name="Hainaut M."/>
            <person name="Henrissat B."/>
            <person name="Johnson J."/>
            <person name="Kuo A."/>
            <person name="Lim J.H.P."/>
            <person name="Lipzen A."/>
            <person name="Nolan M."/>
            <person name="Ohm R.A."/>
            <person name="Tamas L."/>
            <person name="Grigoriev I.V."/>
            <person name="Spatafora J.W."/>
            <person name="Nagy L.G."/>
            <person name="Kovacs G.M."/>
        </authorList>
    </citation>
    <scope>NUCLEOTIDE SEQUENCE [LARGE SCALE GENOMIC DNA]</scope>
    <source>
        <strain evidence="2 3">DSE2036</strain>
    </source>
</reference>
<proteinExistence type="predicted"/>
<dbReference type="STRING" id="97972.A0A2V1D3Z1"/>
<gene>
    <name evidence="2" type="ORF">DM02DRAFT_605987</name>
</gene>